<protein>
    <submittedName>
        <fullName evidence="1">Uncharacterized protein</fullName>
    </submittedName>
</protein>
<organism evidence="1 2">
    <name type="scientific">Trichonephila inaurata madagascariensis</name>
    <dbReference type="NCBI Taxonomy" id="2747483"/>
    <lineage>
        <taxon>Eukaryota</taxon>
        <taxon>Metazoa</taxon>
        <taxon>Ecdysozoa</taxon>
        <taxon>Arthropoda</taxon>
        <taxon>Chelicerata</taxon>
        <taxon>Arachnida</taxon>
        <taxon>Araneae</taxon>
        <taxon>Araneomorphae</taxon>
        <taxon>Entelegynae</taxon>
        <taxon>Araneoidea</taxon>
        <taxon>Nephilidae</taxon>
        <taxon>Trichonephila</taxon>
        <taxon>Trichonephila inaurata</taxon>
    </lineage>
</organism>
<evidence type="ECO:0000313" key="2">
    <source>
        <dbReference type="Proteomes" id="UP000886998"/>
    </source>
</evidence>
<dbReference type="AlphaFoldDB" id="A0A8X7BUA3"/>
<gene>
    <name evidence="1" type="ORF">TNIN_69541</name>
</gene>
<dbReference type="EMBL" id="BMAV01003377">
    <property type="protein sequence ID" value="GFY42872.1"/>
    <property type="molecule type" value="Genomic_DNA"/>
</dbReference>
<keyword evidence="2" id="KW-1185">Reference proteome</keyword>
<dbReference type="Proteomes" id="UP000886998">
    <property type="component" value="Unassembled WGS sequence"/>
</dbReference>
<evidence type="ECO:0000313" key="1">
    <source>
        <dbReference type="EMBL" id="GFY42872.1"/>
    </source>
</evidence>
<proteinExistence type="predicted"/>
<accession>A0A8X7BUA3</accession>
<name>A0A8X7BUA3_9ARAC</name>
<comment type="caution">
    <text evidence="1">The sequence shown here is derived from an EMBL/GenBank/DDBJ whole genome shotgun (WGS) entry which is preliminary data.</text>
</comment>
<dbReference type="OrthoDB" id="10458522at2759"/>
<reference evidence="1" key="1">
    <citation type="submission" date="2020-08" db="EMBL/GenBank/DDBJ databases">
        <title>Multicomponent nature underlies the extraordinary mechanical properties of spider dragline silk.</title>
        <authorList>
            <person name="Kono N."/>
            <person name="Nakamura H."/>
            <person name="Mori M."/>
            <person name="Yoshida Y."/>
            <person name="Ohtoshi R."/>
            <person name="Malay A.D."/>
            <person name="Moran D.A.P."/>
            <person name="Tomita M."/>
            <person name="Numata K."/>
            <person name="Arakawa K."/>
        </authorList>
    </citation>
    <scope>NUCLEOTIDE SEQUENCE</scope>
</reference>
<sequence length="75" mass="8571">MGKNQRSFLLSEKPIIIQKDQSDNESDAIDIDQCDNESKSEQEVNNIELFSSTEDEDLHSVDPSKKRARVIISDF</sequence>